<name>A0A6A5BC34_NAEFO</name>
<evidence type="ECO:0000313" key="2">
    <source>
        <dbReference type="EMBL" id="KAF0974657.1"/>
    </source>
</evidence>
<feature type="region of interest" description="Disordered" evidence="1">
    <location>
        <begin position="118"/>
        <end position="162"/>
    </location>
</feature>
<feature type="compositionally biased region" description="Low complexity" evidence="1">
    <location>
        <begin position="69"/>
        <end position="81"/>
    </location>
</feature>
<feature type="region of interest" description="Disordered" evidence="1">
    <location>
        <begin position="250"/>
        <end position="269"/>
    </location>
</feature>
<feature type="compositionally biased region" description="Low complexity" evidence="1">
    <location>
        <begin position="295"/>
        <end position="325"/>
    </location>
</feature>
<feature type="compositionally biased region" description="Polar residues" evidence="1">
    <location>
        <begin position="35"/>
        <end position="68"/>
    </location>
</feature>
<feature type="compositionally biased region" description="Low complexity" evidence="1">
    <location>
        <begin position="194"/>
        <end position="218"/>
    </location>
</feature>
<protein>
    <submittedName>
        <fullName evidence="2">Uncharacterized protein</fullName>
    </submittedName>
</protein>
<dbReference type="VEuPathDB" id="AmoebaDB:NfTy_078010"/>
<reference evidence="2 3" key="1">
    <citation type="journal article" date="2019" name="Sci. Rep.">
        <title>Nanopore sequencing improves the draft genome of the human pathogenic amoeba Naegleria fowleri.</title>
        <authorList>
            <person name="Liechti N."/>
            <person name="Schurch N."/>
            <person name="Bruggmann R."/>
            <person name="Wittwer M."/>
        </authorList>
    </citation>
    <scope>NUCLEOTIDE SEQUENCE [LARGE SCALE GENOMIC DNA]</scope>
    <source>
        <strain evidence="2 3">ATCC 30894</strain>
    </source>
</reference>
<dbReference type="Proteomes" id="UP000444721">
    <property type="component" value="Unassembled WGS sequence"/>
</dbReference>
<feature type="region of interest" description="Disordered" evidence="1">
    <location>
        <begin position="578"/>
        <end position="600"/>
    </location>
</feature>
<dbReference type="OrthoDB" id="10464798at2759"/>
<dbReference type="VEuPathDB" id="AmoebaDB:NF0112880"/>
<dbReference type="AlphaFoldDB" id="A0A6A5BC34"/>
<feature type="compositionally biased region" description="Low complexity" evidence="1">
    <location>
        <begin position="581"/>
        <end position="595"/>
    </location>
</feature>
<evidence type="ECO:0000256" key="1">
    <source>
        <dbReference type="SAM" id="MobiDB-lite"/>
    </source>
</evidence>
<evidence type="ECO:0000313" key="3">
    <source>
        <dbReference type="Proteomes" id="UP000444721"/>
    </source>
</evidence>
<feature type="region of interest" description="Disordered" evidence="1">
    <location>
        <begin position="1"/>
        <end position="85"/>
    </location>
</feature>
<dbReference type="EMBL" id="VFQX01000051">
    <property type="protein sequence ID" value="KAF0974657.1"/>
    <property type="molecule type" value="Genomic_DNA"/>
</dbReference>
<dbReference type="RefSeq" id="XP_044559370.1">
    <property type="nucleotide sequence ID" value="XM_044709733.1"/>
</dbReference>
<comment type="caution">
    <text evidence="2">The sequence shown here is derived from an EMBL/GenBank/DDBJ whole genome shotgun (WGS) entry which is preliminary data.</text>
</comment>
<feature type="compositionally biased region" description="Low complexity" evidence="1">
    <location>
        <begin position="14"/>
        <end position="29"/>
    </location>
</feature>
<keyword evidence="3" id="KW-1185">Reference proteome</keyword>
<feature type="compositionally biased region" description="Polar residues" evidence="1">
    <location>
        <begin position="250"/>
        <end position="267"/>
    </location>
</feature>
<feature type="region of interest" description="Disordered" evidence="1">
    <location>
        <begin position="184"/>
        <end position="230"/>
    </location>
</feature>
<proteinExistence type="predicted"/>
<feature type="compositionally biased region" description="Low complexity" evidence="1">
    <location>
        <begin position="118"/>
        <end position="132"/>
    </location>
</feature>
<feature type="region of interest" description="Disordered" evidence="1">
    <location>
        <begin position="294"/>
        <end position="329"/>
    </location>
</feature>
<gene>
    <name evidence="2" type="ORF">FDP41_006131</name>
</gene>
<organism evidence="2 3">
    <name type="scientific">Naegleria fowleri</name>
    <name type="common">Brain eating amoeba</name>
    <dbReference type="NCBI Taxonomy" id="5763"/>
    <lineage>
        <taxon>Eukaryota</taxon>
        <taxon>Discoba</taxon>
        <taxon>Heterolobosea</taxon>
        <taxon>Tetramitia</taxon>
        <taxon>Eutetramitia</taxon>
        <taxon>Vahlkampfiidae</taxon>
        <taxon>Naegleria</taxon>
    </lineage>
</organism>
<accession>A0A6A5BC34</accession>
<dbReference type="GeneID" id="68113349"/>
<sequence>MFTPPTPSSENHDSSSSSDSISITLRVSSPIPLNRSPSSSFTRNSPPATPSLSRVNSILQEKSSCQTTNNNNSVENSNNSSGGKRKKTLLKASLLISPLLLPQHSHALSNHLLTCQSSTTTSHSENSNTTTVSHHHGSSVFGNYPTGVGSSSSSLQESHSSDHSVMSEFSAWEEVFLHQHVMMTSGSSSGGEGTNSSSSSPVTSTSSPLFDDSFNNNSDQDHHSSKRSNLGKSRKLTTFISKIFGINLSTDAKTNHSPTGTSSSNRSKTIRLFNSGAETDEFFKDSAIEALENNSSIPSSSSSPLHKSSQNSSSATSGNSNTQQQRTYQMDLESRQKSNFNQWFQDKSQTVAAQHLFEKEGCVYFFKKEIKPQIGSKKSSSLSYLSSPFNSGQGNNVSGESGSSYHALSSSGDLGVEEFQSNDIFVERFMSCKNEVVTIFEKSTKDSPVKHTFSWNQNVTYSIIPTERSFDTVILKQQKRKVRYYKNQYYLFEIRVEQGDYLYVMEPLILVGLVKTKEERDDWTDLFEIYSIYSSLNVFTEDEFTLASTLTREDKLRDRLIQEYELFNEYQNEVREGVNTSSQQSSLKQSSQQQQETLQNIDIDNKPRLSIIDNPFEESKAFQKEMEKSYSHLIQSFGKNYLNSFRMLPSIPQEQ</sequence>
<dbReference type="VEuPathDB" id="AmoebaDB:FDP41_006131"/>